<dbReference type="Proteomes" id="UP000000998">
    <property type="component" value="Chromosome"/>
</dbReference>
<reference evidence="2" key="1">
    <citation type="journal article" date="2011" name="Appl. Environ. Microbiol.">
        <title>Genomic potential of Marinobacter aquaeolei, a biogeochemical 'opportunitroph'.</title>
        <authorList>
            <person name="Singer E."/>
            <person name="Webb E.A."/>
            <person name="Nelson W.C."/>
            <person name="Heidelberg J.F."/>
            <person name="Ivanova N."/>
            <person name="Pati A."/>
            <person name="Edwards K.J."/>
        </authorList>
    </citation>
    <scope>NUCLEOTIDE SEQUENCE [LARGE SCALE GENOMIC DNA]</scope>
    <source>
        <strain evidence="2">ATCC 700491 / DSM 11845 / VT8</strain>
    </source>
</reference>
<dbReference type="RefSeq" id="WP_011783784.1">
    <property type="nucleotide sequence ID" value="NC_008740.1"/>
</dbReference>
<accession>A1TX43</accession>
<protein>
    <submittedName>
        <fullName evidence="1">Uncharacterized protein</fullName>
    </submittedName>
</protein>
<evidence type="ECO:0000313" key="2">
    <source>
        <dbReference type="Proteomes" id="UP000000998"/>
    </source>
</evidence>
<proteinExistence type="predicted"/>
<dbReference type="EMBL" id="CP000514">
    <property type="protein sequence ID" value="ABM17312.1"/>
    <property type="molecule type" value="Genomic_DNA"/>
</dbReference>
<evidence type="ECO:0000313" key="1">
    <source>
        <dbReference type="EMBL" id="ABM17312.1"/>
    </source>
</evidence>
<dbReference type="AlphaFoldDB" id="A1TX43"/>
<organism evidence="1 2">
    <name type="scientific">Marinobacter nauticus (strain ATCC 700491 / DSM 11845 / VT8)</name>
    <name type="common">Marinobacter aquaeolei</name>
    <dbReference type="NCBI Taxonomy" id="351348"/>
    <lineage>
        <taxon>Bacteria</taxon>
        <taxon>Pseudomonadati</taxon>
        <taxon>Pseudomonadota</taxon>
        <taxon>Gammaproteobacteria</taxon>
        <taxon>Pseudomonadales</taxon>
        <taxon>Marinobacteraceae</taxon>
        <taxon>Marinobacter</taxon>
    </lineage>
</organism>
<dbReference type="OrthoDB" id="6366678at2"/>
<dbReference type="KEGG" id="maq:Maqu_0206"/>
<dbReference type="HOGENOM" id="CLU_1784550_0_0_6"/>
<sequence length="145" mass="16728">MMPIPYITGQTALCALHPGRLKPFWHGMGSPNRWAVAGQNFPDTSYLFGDREIIDISEFLALSGMPVNLSRCATYERAVFDLLYYHIEQNNRVVPNVQPSDISDVVDFEPIVAWVWEWERSSQLKRGEAMRDWLKSGDPWVEVQR</sequence>
<dbReference type="STRING" id="351348.Maqu_0206"/>
<name>A1TX43_MARN8</name>
<gene>
    <name evidence="1" type="ordered locus">Maqu_0206</name>
</gene>